<dbReference type="GO" id="GO:0046872">
    <property type="term" value="F:metal ion binding"/>
    <property type="evidence" value="ECO:0007669"/>
    <property type="project" value="UniProtKB-KW"/>
</dbReference>
<evidence type="ECO:0000313" key="3">
    <source>
        <dbReference type="EMBL" id="MCW6509253.1"/>
    </source>
</evidence>
<dbReference type="PANTHER" id="PTHR43048:SF6">
    <property type="entry name" value="BLR8189 PROTEIN"/>
    <property type="match status" value="1"/>
</dbReference>
<dbReference type="PANTHER" id="PTHR43048">
    <property type="entry name" value="METHYLMALONYL-COA EPIMERASE"/>
    <property type="match status" value="1"/>
</dbReference>
<gene>
    <name evidence="3" type="ORF">M8523_14610</name>
</gene>
<organism evidence="3 4">
    <name type="scientific">Lichenifustis flavocetrariae</name>
    <dbReference type="NCBI Taxonomy" id="2949735"/>
    <lineage>
        <taxon>Bacteria</taxon>
        <taxon>Pseudomonadati</taxon>
        <taxon>Pseudomonadota</taxon>
        <taxon>Alphaproteobacteria</taxon>
        <taxon>Hyphomicrobiales</taxon>
        <taxon>Lichenihabitantaceae</taxon>
        <taxon>Lichenifustis</taxon>
    </lineage>
</organism>
<dbReference type="GO" id="GO:0046491">
    <property type="term" value="P:L-methylmalonyl-CoA metabolic process"/>
    <property type="evidence" value="ECO:0007669"/>
    <property type="project" value="TreeGrafter"/>
</dbReference>
<sequence>MTDRPPSSGLPGLAGVEHTGLTVPDMDEATAFFVDILGAEVLFEVGPFSSDDDWMATHLGVHPRAKIPRLRMLRLAEGPSIELFEYISPDQQHTRSRNSDAGGHHLAFYVADVTSAVEYLKRYHVEVLGEPTTMLEGPSAGLTWVYFRAPWGLQLELVSAPRGLAYERSGDRPMWRPDSEGRSWALNT</sequence>
<dbReference type="Pfam" id="PF00903">
    <property type="entry name" value="Glyoxalase"/>
    <property type="match status" value="1"/>
</dbReference>
<dbReference type="InterPro" id="IPR029068">
    <property type="entry name" value="Glyas_Bleomycin-R_OHBP_Dase"/>
</dbReference>
<keyword evidence="1" id="KW-0479">Metal-binding</keyword>
<dbReference type="Proteomes" id="UP001165667">
    <property type="component" value="Unassembled WGS sequence"/>
</dbReference>
<proteinExistence type="predicted"/>
<dbReference type="EMBL" id="JAMOIM010000009">
    <property type="protein sequence ID" value="MCW6509253.1"/>
    <property type="molecule type" value="Genomic_DNA"/>
</dbReference>
<dbReference type="GO" id="GO:0004493">
    <property type="term" value="F:methylmalonyl-CoA epimerase activity"/>
    <property type="evidence" value="ECO:0007669"/>
    <property type="project" value="TreeGrafter"/>
</dbReference>
<protein>
    <submittedName>
        <fullName evidence="3">VOC family protein</fullName>
    </submittedName>
</protein>
<dbReference type="RefSeq" id="WP_282585626.1">
    <property type="nucleotide sequence ID" value="NZ_JAMOIM010000009.1"/>
</dbReference>
<comment type="caution">
    <text evidence="3">The sequence shown here is derived from an EMBL/GenBank/DDBJ whole genome shotgun (WGS) entry which is preliminary data.</text>
</comment>
<dbReference type="PROSITE" id="PS51819">
    <property type="entry name" value="VOC"/>
    <property type="match status" value="1"/>
</dbReference>
<dbReference type="Gene3D" id="3.10.180.10">
    <property type="entry name" value="2,3-Dihydroxybiphenyl 1,2-Dioxygenase, domain 1"/>
    <property type="match status" value="1"/>
</dbReference>
<accession>A0AA41YY87</accession>
<dbReference type="InterPro" id="IPR004360">
    <property type="entry name" value="Glyas_Fos-R_dOase_dom"/>
</dbReference>
<feature type="domain" description="VOC" evidence="2">
    <location>
        <begin position="15"/>
        <end position="160"/>
    </location>
</feature>
<dbReference type="AlphaFoldDB" id="A0AA41YY87"/>
<dbReference type="InterPro" id="IPR051785">
    <property type="entry name" value="MMCE/EMCE_epimerase"/>
</dbReference>
<dbReference type="InterPro" id="IPR037523">
    <property type="entry name" value="VOC_core"/>
</dbReference>
<reference evidence="3" key="1">
    <citation type="submission" date="2022-05" db="EMBL/GenBank/DDBJ databases">
        <authorList>
            <person name="Pankratov T."/>
        </authorList>
    </citation>
    <scope>NUCLEOTIDE SEQUENCE</scope>
    <source>
        <strain evidence="3">BP6-180914</strain>
    </source>
</reference>
<evidence type="ECO:0000259" key="2">
    <source>
        <dbReference type="PROSITE" id="PS51819"/>
    </source>
</evidence>
<evidence type="ECO:0000313" key="4">
    <source>
        <dbReference type="Proteomes" id="UP001165667"/>
    </source>
</evidence>
<name>A0AA41YY87_9HYPH</name>
<dbReference type="SUPFAM" id="SSF54593">
    <property type="entry name" value="Glyoxalase/Bleomycin resistance protein/Dihydroxybiphenyl dioxygenase"/>
    <property type="match status" value="1"/>
</dbReference>
<evidence type="ECO:0000256" key="1">
    <source>
        <dbReference type="ARBA" id="ARBA00022723"/>
    </source>
</evidence>
<keyword evidence="4" id="KW-1185">Reference proteome</keyword>